<evidence type="ECO:0000256" key="1">
    <source>
        <dbReference type="SAM" id="MobiDB-lite"/>
    </source>
</evidence>
<dbReference type="RefSeq" id="WP_191736864.1">
    <property type="nucleotide sequence ID" value="NZ_JACYFS010000003.1"/>
</dbReference>
<comment type="caution">
    <text evidence="2">The sequence shown here is derived from an EMBL/GenBank/DDBJ whole genome shotgun (WGS) entry which is preliminary data.</text>
</comment>
<dbReference type="Proteomes" id="UP000637299">
    <property type="component" value="Unassembled WGS sequence"/>
</dbReference>
<dbReference type="EMBL" id="JACYFS010000003">
    <property type="protein sequence ID" value="MBD8082889.1"/>
    <property type="molecule type" value="Genomic_DNA"/>
</dbReference>
<organism evidence="2 3">
    <name type="scientific">Chryseobacterium caseinilyticum</name>
    <dbReference type="NCBI Taxonomy" id="2771428"/>
    <lineage>
        <taxon>Bacteria</taxon>
        <taxon>Pseudomonadati</taxon>
        <taxon>Bacteroidota</taxon>
        <taxon>Flavobacteriia</taxon>
        <taxon>Flavobacteriales</taxon>
        <taxon>Weeksellaceae</taxon>
        <taxon>Chryseobacterium group</taxon>
        <taxon>Chryseobacterium</taxon>
    </lineage>
</organism>
<evidence type="ECO:0000313" key="3">
    <source>
        <dbReference type="Proteomes" id="UP000637299"/>
    </source>
</evidence>
<accession>A0ABR8ZCU4</accession>
<proteinExistence type="predicted"/>
<gene>
    <name evidence="2" type="ORF">IC610_10730</name>
</gene>
<evidence type="ECO:0008006" key="4">
    <source>
        <dbReference type="Google" id="ProtNLM"/>
    </source>
</evidence>
<evidence type="ECO:0000313" key="2">
    <source>
        <dbReference type="EMBL" id="MBD8082889.1"/>
    </source>
</evidence>
<feature type="region of interest" description="Disordered" evidence="1">
    <location>
        <begin position="39"/>
        <end position="88"/>
    </location>
</feature>
<feature type="compositionally biased region" description="Basic and acidic residues" evidence="1">
    <location>
        <begin position="39"/>
        <end position="58"/>
    </location>
</feature>
<feature type="compositionally biased region" description="Basic and acidic residues" evidence="1">
    <location>
        <begin position="67"/>
        <end position="83"/>
    </location>
</feature>
<name>A0ABR8ZCU4_9FLAO</name>
<reference evidence="2 3" key="1">
    <citation type="submission" date="2020-09" db="EMBL/GenBank/DDBJ databases">
        <title>Genome seq and assembly of Chryseobacterium sp.</title>
        <authorList>
            <person name="Chhetri G."/>
        </authorList>
    </citation>
    <scope>NUCLEOTIDE SEQUENCE [LARGE SCALE GENOMIC DNA]</scope>
    <source>
        <strain evidence="2 3">GCR10</strain>
    </source>
</reference>
<sequence>MKSLYIIPFLALSLNIYAQENKKSTENLTQEAESYKESKAFEAKMMQEAKENQSKKPSVELASEQGLAEKQKNVKAETPKDNSGKLLPNTASLEEVLAAIPGRKVTKAKQANTAKTETKGFVLTPEMTVYDIKKTIPKN</sequence>
<keyword evidence="3" id="KW-1185">Reference proteome</keyword>
<protein>
    <recommendedName>
        <fullName evidence="4">TonB-dependent receptor</fullName>
    </recommendedName>
</protein>